<dbReference type="PRINTS" id="PR00259">
    <property type="entry name" value="TMFOUR"/>
</dbReference>
<comment type="caution">
    <text evidence="8">The sequence shown here is derived from an EMBL/GenBank/DDBJ whole genome shotgun (WGS) entry which is preliminary data.</text>
</comment>
<evidence type="ECO:0000256" key="5">
    <source>
        <dbReference type="ARBA" id="ARBA00023136"/>
    </source>
</evidence>
<dbReference type="Proteomes" id="UP001174909">
    <property type="component" value="Unassembled WGS sequence"/>
</dbReference>
<evidence type="ECO:0000313" key="9">
    <source>
        <dbReference type="Proteomes" id="UP001174909"/>
    </source>
</evidence>
<dbReference type="AlphaFoldDB" id="A0AA35VYM2"/>
<dbReference type="SUPFAM" id="SSF48652">
    <property type="entry name" value="Tetraspanin"/>
    <property type="match status" value="1"/>
</dbReference>
<feature type="disulfide bond" evidence="6">
    <location>
        <begin position="155"/>
        <end position="189"/>
    </location>
</feature>
<dbReference type="InterPro" id="IPR018499">
    <property type="entry name" value="Tetraspanin/Peripherin"/>
</dbReference>
<dbReference type="Gene3D" id="1.10.1450.10">
    <property type="entry name" value="Tetraspanin"/>
    <property type="match status" value="1"/>
</dbReference>
<protein>
    <recommendedName>
        <fullName evidence="7">Tetraspanin</fullName>
    </recommendedName>
</protein>
<evidence type="ECO:0000256" key="7">
    <source>
        <dbReference type="RuleBase" id="RU361218"/>
    </source>
</evidence>
<name>A0AA35VYM2_GEOBA</name>
<dbReference type="PANTHER" id="PTHR19282:SF544">
    <property type="entry name" value="TETRASPANIN"/>
    <property type="match status" value="1"/>
</dbReference>
<sequence>MSSAMECLTKFNQLILIIVNIFVALLGICVMIVGSWAKADSKEFFLIADDDTEYTQVSVLLIVVGIFVLIIGVVGAVGALFASKAFGRIILVVYAISLGLLVVCEIAGGITAAVARNKVESVFRDSANSTFSKYNDSRDSSERDTWNQFQKDFKCCGVESYKDYRTVFKNDSVPVSCCDSRKIDDGENCTMVVQNVTNNANHYIYSKGCADAIVDSISKNLGVIAGCAIVFALFQVRVHCRPHLLLDHTIMSEFTVDHTHFS</sequence>
<dbReference type="PANTHER" id="PTHR19282">
    <property type="entry name" value="TETRASPANIN"/>
    <property type="match status" value="1"/>
</dbReference>
<reference evidence="8" key="1">
    <citation type="submission" date="2023-03" db="EMBL/GenBank/DDBJ databases">
        <authorList>
            <person name="Steffen K."/>
            <person name="Cardenas P."/>
        </authorList>
    </citation>
    <scope>NUCLEOTIDE SEQUENCE</scope>
</reference>
<evidence type="ECO:0000256" key="4">
    <source>
        <dbReference type="ARBA" id="ARBA00022989"/>
    </source>
</evidence>
<keyword evidence="3 7" id="KW-0812">Transmembrane</keyword>
<dbReference type="PIRSF" id="PIRSF002419">
    <property type="entry name" value="Tetraspanin"/>
    <property type="match status" value="1"/>
</dbReference>
<evidence type="ECO:0000313" key="8">
    <source>
        <dbReference type="EMBL" id="CAI7998339.1"/>
    </source>
</evidence>
<comment type="caution">
    <text evidence="7">Lacks conserved residue(s) required for the propagation of feature annotation.</text>
</comment>
<keyword evidence="9" id="KW-1185">Reference proteome</keyword>
<keyword evidence="5 7" id="KW-0472">Membrane</keyword>
<comment type="similarity">
    <text evidence="2 7">Belongs to the tetraspanin (TM4SF) family.</text>
</comment>
<feature type="transmembrane region" description="Helical" evidence="7">
    <location>
        <begin position="57"/>
        <end position="82"/>
    </location>
</feature>
<dbReference type="InterPro" id="IPR000301">
    <property type="entry name" value="Tetraspanin_animals"/>
</dbReference>
<dbReference type="InterPro" id="IPR008952">
    <property type="entry name" value="Tetraspanin_EC2_sf"/>
</dbReference>
<dbReference type="Pfam" id="PF00335">
    <property type="entry name" value="Tetraspanin"/>
    <property type="match status" value="1"/>
</dbReference>
<accession>A0AA35VYM2</accession>
<feature type="transmembrane region" description="Helical" evidence="7">
    <location>
        <begin position="12"/>
        <end position="37"/>
    </location>
</feature>
<evidence type="ECO:0000256" key="2">
    <source>
        <dbReference type="ARBA" id="ARBA00006840"/>
    </source>
</evidence>
<dbReference type="EMBL" id="CASHTH010000345">
    <property type="protein sequence ID" value="CAI7998339.1"/>
    <property type="molecule type" value="Genomic_DNA"/>
</dbReference>
<comment type="subcellular location">
    <subcellularLocation>
        <location evidence="1 7">Membrane</location>
        <topology evidence="1 7">Multi-pass membrane protein</topology>
    </subcellularLocation>
</comment>
<gene>
    <name evidence="8" type="ORF">GBAR_LOCUS2407</name>
</gene>
<evidence type="ECO:0000256" key="6">
    <source>
        <dbReference type="PIRSR" id="PIRSR002419-1"/>
    </source>
</evidence>
<dbReference type="GO" id="GO:0005886">
    <property type="term" value="C:plasma membrane"/>
    <property type="evidence" value="ECO:0007669"/>
    <property type="project" value="TreeGrafter"/>
</dbReference>
<keyword evidence="4 7" id="KW-1133">Transmembrane helix</keyword>
<proteinExistence type="inferred from homology"/>
<feature type="transmembrane region" description="Helical" evidence="7">
    <location>
        <begin position="89"/>
        <end position="115"/>
    </location>
</feature>
<evidence type="ECO:0000256" key="1">
    <source>
        <dbReference type="ARBA" id="ARBA00004141"/>
    </source>
</evidence>
<keyword evidence="6" id="KW-1015">Disulfide bond</keyword>
<dbReference type="CDD" id="cd03127">
    <property type="entry name" value="tetraspanin_LEL"/>
    <property type="match status" value="1"/>
</dbReference>
<organism evidence="8 9">
    <name type="scientific">Geodia barretti</name>
    <name type="common">Barrett's horny sponge</name>
    <dbReference type="NCBI Taxonomy" id="519541"/>
    <lineage>
        <taxon>Eukaryota</taxon>
        <taxon>Metazoa</taxon>
        <taxon>Porifera</taxon>
        <taxon>Demospongiae</taxon>
        <taxon>Heteroscleromorpha</taxon>
        <taxon>Tetractinellida</taxon>
        <taxon>Astrophorina</taxon>
        <taxon>Geodiidae</taxon>
        <taxon>Geodia</taxon>
    </lineage>
</organism>
<feature type="disulfide bond" evidence="6">
    <location>
        <begin position="156"/>
        <end position="178"/>
    </location>
</feature>
<evidence type="ECO:0000256" key="3">
    <source>
        <dbReference type="ARBA" id="ARBA00022692"/>
    </source>
</evidence>